<keyword evidence="2" id="KW-0963">Cytoplasm</keyword>
<dbReference type="InterPro" id="IPR036976">
    <property type="entry name" value="RimM_N_sf"/>
</dbReference>
<dbReference type="GeneID" id="7442348"/>
<dbReference type="Gene3D" id="2.30.30.240">
    <property type="entry name" value="PRC-barrel domain"/>
    <property type="match status" value="1"/>
</dbReference>
<dbReference type="GO" id="GO:0030490">
    <property type="term" value="P:maturation of SSU-rRNA"/>
    <property type="evidence" value="ECO:0000318"/>
    <property type="project" value="GO_Central"/>
</dbReference>
<name>B8C5U7_THAPS</name>
<protein>
    <recommendedName>
        <fullName evidence="6">RimM N-terminal domain-containing protein</fullName>
    </recommendedName>
</protein>
<dbReference type="Proteomes" id="UP000001449">
    <property type="component" value="Chromosome 6"/>
</dbReference>
<dbReference type="GO" id="GO:0043022">
    <property type="term" value="F:ribosome binding"/>
    <property type="evidence" value="ECO:0007669"/>
    <property type="project" value="InterPro"/>
</dbReference>
<gene>
    <name evidence="7" type="ORF">THAPSDRAFT_262862</name>
</gene>
<reference evidence="7 8" key="1">
    <citation type="journal article" date="2004" name="Science">
        <title>The genome of the diatom Thalassiosira pseudonana: ecology, evolution, and metabolism.</title>
        <authorList>
            <person name="Armbrust E.V."/>
            <person name="Berges J.A."/>
            <person name="Bowler C."/>
            <person name="Green B.R."/>
            <person name="Martinez D."/>
            <person name="Putnam N.H."/>
            <person name="Zhou S."/>
            <person name="Allen A.E."/>
            <person name="Apt K.E."/>
            <person name="Bechner M."/>
            <person name="Brzezinski M.A."/>
            <person name="Chaal B.K."/>
            <person name="Chiovitti A."/>
            <person name="Davis A.K."/>
            <person name="Demarest M.S."/>
            <person name="Detter J.C."/>
            <person name="Glavina T."/>
            <person name="Goodstein D."/>
            <person name="Hadi M.Z."/>
            <person name="Hellsten U."/>
            <person name="Hildebrand M."/>
            <person name="Jenkins B.D."/>
            <person name="Jurka J."/>
            <person name="Kapitonov V.V."/>
            <person name="Kroger N."/>
            <person name="Lau W.W."/>
            <person name="Lane T.W."/>
            <person name="Larimer F.W."/>
            <person name="Lippmeier J.C."/>
            <person name="Lucas S."/>
            <person name="Medina M."/>
            <person name="Montsant A."/>
            <person name="Obornik M."/>
            <person name="Parker M.S."/>
            <person name="Palenik B."/>
            <person name="Pazour G.J."/>
            <person name="Richardson P.M."/>
            <person name="Rynearson T.A."/>
            <person name="Saito M.A."/>
            <person name="Schwartz D.C."/>
            <person name="Thamatrakoln K."/>
            <person name="Valentin K."/>
            <person name="Vardi A."/>
            <person name="Wilkerson F.P."/>
            <person name="Rokhsar D.S."/>
        </authorList>
    </citation>
    <scope>NUCLEOTIDE SEQUENCE [LARGE SCALE GENOMIC DNA]</scope>
    <source>
        <strain evidence="7 8">CCMP1335</strain>
    </source>
</reference>
<dbReference type="Gene3D" id="2.40.30.60">
    <property type="entry name" value="RimM"/>
    <property type="match status" value="1"/>
</dbReference>
<dbReference type="OMA" id="TDFSEHR"/>
<keyword evidence="3" id="KW-0690">Ribosome biogenesis</keyword>
<dbReference type="PaxDb" id="35128-Thaps262862"/>
<evidence type="ECO:0000313" key="8">
    <source>
        <dbReference type="Proteomes" id="UP000001449"/>
    </source>
</evidence>
<organism evidence="7 8">
    <name type="scientific">Thalassiosira pseudonana</name>
    <name type="common">Marine diatom</name>
    <name type="synonym">Cyclotella nana</name>
    <dbReference type="NCBI Taxonomy" id="35128"/>
    <lineage>
        <taxon>Eukaryota</taxon>
        <taxon>Sar</taxon>
        <taxon>Stramenopiles</taxon>
        <taxon>Ochrophyta</taxon>
        <taxon>Bacillariophyta</taxon>
        <taxon>Coscinodiscophyceae</taxon>
        <taxon>Thalassiosirophycidae</taxon>
        <taxon>Thalassiosirales</taxon>
        <taxon>Thalassiosiraceae</taxon>
        <taxon>Thalassiosira</taxon>
    </lineage>
</organism>
<dbReference type="EMBL" id="CM000643">
    <property type="protein sequence ID" value="EED91567.1"/>
    <property type="molecule type" value="Genomic_DNA"/>
</dbReference>
<dbReference type="GO" id="GO:0009507">
    <property type="term" value="C:chloroplast"/>
    <property type="evidence" value="ECO:0007669"/>
    <property type="project" value="UniProtKB-SubCell"/>
</dbReference>
<dbReference type="AlphaFoldDB" id="B8C5U7"/>
<dbReference type="InterPro" id="IPR002676">
    <property type="entry name" value="RimM_N"/>
</dbReference>
<evidence type="ECO:0000256" key="1">
    <source>
        <dbReference type="ARBA" id="ARBA00004229"/>
    </source>
</evidence>
<dbReference type="InParanoid" id="B8C5U7"/>
<dbReference type="KEGG" id="tps:THAPSDRAFT_262862"/>
<reference evidence="7 8" key="2">
    <citation type="journal article" date="2008" name="Nature">
        <title>The Phaeodactylum genome reveals the evolutionary history of diatom genomes.</title>
        <authorList>
            <person name="Bowler C."/>
            <person name="Allen A.E."/>
            <person name="Badger J.H."/>
            <person name="Grimwood J."/>
            <person name="Jabbari K."/>
            <person name="Kuo A."/>
            <person name="Maheswari U."/>
            <person name="Martens C."/>
            <person name="Maumus F."/>
            <person name="Otillar R.P."/>
            <person name="Rayko E."/>
            <person name="Salamov A."/>
            <person name="Vandepoele K."/>
            <person name="Beszteri B."/>
            <person name="Gruber A."/>
            <person name="Heijde M."/>
            <person name="Katinka M."/>
            <person name="Mock T."/>
            <person name="Valentin K."/>
            <person name="Verret F."/>
            <person name="Berges J.A."/>
            <person name="Brownlee C."/>
            <person name="Cadoret J.P."/>
            <person name="Chiovitti A."/>
            <person name="Choi C.J."/>
            <person name="Coesel S."/>
            <person name="De Martino A."/>
            <person name="Detter J.C."/>
            <person name="Durkin C."/>
            <person name="Falciatore A."/>
            <person name="Fournet J."/>
            <person name="Haruta M."/>
            <person name="Huysman M.J."/>
            <person name="Jenkins B.D."/>
            <person name="Jiroutova K."/>
            <person name="Jorgensen R.E."/>
            <person name="Joubert Y."/>
            <person name="Kaplan A."/>
            <person name="Kroger N."/>
            <person name="Kroth P.G."/>
            <person name="La Roche J."/>
            <person name="Lindquist E."/>
            <person name="Lommer M."/>
            <person name="Martin-Jezequel V."/>
            <person name="Lopez P.J."/>
            <person name="Lucas S."/>
            <person name="Mangogna M."/>
            <person name="McGinnis K."/>
            <person name="Medlin L.K."/>
            <person name="Montsant A."/>
            <person name="Oudot-Le Secq M.P."/>
            <person name="Napoli C."/>
            <person name="Obornik M."/>
            <person name="Parker M.S."/>
            <person name="Petit J.L."/>
            <person name="Porcel B.M."/>
            <person name="Poulsen N."/>
            <person name="Robison M."/>
            <person name="Rychlewski L."/>
            <person name="Rynearson T.A."/>
            <person name="Schmutz J."/>
            <person name="Shapiro H."/>
            <person name="Siaut M."/>
            <person name="Stanley M."/>
            <person name="Sussman M.R."/>
            <person name="Taylor A.R."/>
            <person name="Vardi A."/>
            <person name="von Dassow P."/>
            <person name="Vyverman W."/>
            <person name="Willis A."/>
            <person name="Wyrwicz L.S."/>
            <person name="Rokhsar D.S."/>
            <person name="Weissenbach J."/>
            <person name="Armbrust E.V."/>
            <person name="Green B.R."/>
            <person name="Van de Peer Y."/>
            <person name="Grigoriev I.V."/>
        </authorList>
    </citation>
    <scope>NUCLEOTIDE SEQUENCE [LARGE SCALE GENOMIC DNA]</scope>
    <source>
        <strain evidence="7 8">CCMP1335</strain>
    </source>
</reference>
<proteinExistence type="inferred from homology"/>
<dbReference type="Pfam" id="PF01782">
    <property type="entry name" value="RimM"/>
    <property type="match status" value="1"/>
</dbReference>
<dbReference type="RefSeq" id="XP_002291460.1">
    <property type="nucleotide sequence ID" value="XM_002291424.1"/>
</dbReference>
<dbReference type="InterPro" id="IPR011961">
    <property type="entry name" value="RimM"/>
</dbReference>
<dbReference type="HOGENOM" id="CLU_985123_0_0_1"/>
<evidence type="ECO:0000256" key="3">
    <source>
        <dbReference type="ARBA" id="ARBA00022517"/>
    </source>
</evidence>
<dbReference type="SUPFAM" id="SSF50447">
    <property type="entry name" value="Translation proteins"/>
    <property type="match status" value="1"/>
</dbReference>
<feature type="non-terminal residue" evidence="7">
    <location>
        <position position="1"/>
    </location>
</feature>
<keyword evidence="4" id="KW-0698">rRNA processing</keyword>
<dbReference type="HAMAP" id="MF_00014">
    <property type="entry name" value="Ribosome_mat_RimM"/>
    <property type="match status" value="1"/>
</dbReference>
<evidence type="ECO:0000259" key="6">
    <source>
        <dbReference type="Pfam" id="PF01782"/>
    </source>
</evidence>
<evidence type="ECO:0000256" key="2">
    <source>
        <dbReference type="ARBA" id="ARBA00022490"/>
    </source>
</evidence>
<keyword evidence="5" id="KW-0143">Chaperone</keyword>
<dbReference type="eggNOG" id="KOG2388">
    <property type="taxonomic scope" value="Eukaryota"/>
</dbReference>
<sequence>MTSLEAVDQLLSSVDERLDETVDEQTVVEIEKRERNKRYFPDTKAIDPYDPTTYGYIELGTIVGAHGVHGMMKLTSITDFSEHRLCQPGIRHIKPPNRRSPREVQLVEGRPLRSEAATIGTDTNPKYLIRLDHINDRDAALKLRGCVLYSLIEEKVDGLLEEDEYLVSDLVGLNVYLEEHEDGDSNSRSFEDLFVGFIRGVVMGSEMCAIPGLGQDLLEVVLPSIHGGQGDEMVMIPFVPQIVSSVDLDGRMVVINPPKGLLDLSYRREEKVRIKGLLPPARV</sequence>
<feature type="domain" description="RimM N-terminal" evidence="6">
    <location>
        <begin position="59"/>
        <end position="150"/>
    </location>
</feature>
<dbReference type="STRING" id="35128.B8C5U7"/>
<dbReference type="PANTHER" id="PTHR33692">
    <property type="entry name" value="RIBOSOME MATURATION FACTOR RIMM"/>
    <property type="match status" value="1"/>
</dbReference>
<comment type="subcellular location">
    <subcellularLocation>
        <location evidence="1">Plastid</location>
        <location evidence="1">Chloroplast</location>
    </subcellularLocation>
</comment>
<dbReference type="GO" id="GO:0005840">
    <property type="term" value="C:ribosome"/>
    <property type="evidence" value="ECO:0007669"/>
    <property type="project" value="InterPro"/>
</dbReference>
<keyword evidence="8" id="KW-1185">Reference proteome</keyword>
<dbReference type="InterPro" id="IPR009000">
    <property type="entry name" value="Transl_B-barrel_sf"/>
</dbReference>
<accession>B8C5U7</accession>
<evidence type="ECO:0000256" key="4">
    <source>
        <dbReference type="ARBA" id="ARBA00022552"/>
    </source>
</evidence>
<evidence type="ECO:0000256" key="5">
    <source>
        <dbReference type="ARBA" id="ARBA00023186"/>
    </source>
</evidence>
<evidence type="ECO:0000313" key="7">
    <source>
        <dbReference type="EMBL" id="EED91567.1"/>
    </source>
</evidence>
<dbReference type="PANTHER" id="PTHR33692:SF1">
    <property type="entry name" value="RIBOSOME MATURATION FACTOR RIMM"/>
    <property type="match status" value="1"/>
</dbReference>